<feature type="transmembrane region" description="Helical" evidence="6">
    <location>
        <begin position="419"/>
        <end position="444"/>
    </location>
</feature>
<comment type="subcellular location">
    <subcellularLocation>
        <location evidence="1">Membrane</location>
        <topology evidence="1">Multi-pass membrane protein</topology>
    </subcellularLocation>
</comment>
<gene>
    <name evidence="7" type="ORF">RM532_12530</name>
</gene>
<feature type="transmembrane region" description="Helical" evidence="6">
    <location>
        <begin position="575"/>
        <end position="600"/>
    </location>
</feature>
<dbReference type="NCBIfam" id="TIGR00728">
    <property type="entry name" value="OPT_sfam"/>
    <property type="match status" value="2"/>
</dbReference>
<dbReference type="Proteomes" id="UP001251857">
    <property type="component" value="Unassembled WGS sequence"/>
</dbReference>
<feature type="transmembrane region" description="Helical" evidence="6">
    <location>
        <begin position="34"/>
        <end position="52"/>
    </location>
</feature>
<dbReference type="Pfam" id="PF03169">
    <property type="entry name" value="OPT"/>
    <property type="match status" value="1"/>
</dbReference>
<dbReference type="NCBIfam" id="TIGR00733">
    <property type="entry name" value="OPT family oligopeptide transporter"/>
    <property type="match status" value="1"/>
</dbReference>
<reference evidence="7 8" key="1">
    <citation type="submission" date="2023-09" db="EMBL/GenBank/DDBJ databases">
        <authorList>
            <person name="Rey-Velasco X."/>
        </authorList>
    </citation>
    <scope>NUCLEOTIDE SEQUENCE [LARGE SCALE GENOMIC DNA]</scope>
    <source>
        <strain evidence="7 8">W335</strain>
    </source>
</reference>
<feature type="transmembrane region" description="Helical" evidence="6">
    <location>
        <begin position="321"/>
        <end position="342"/>
    </location>
</feature>
<evidence type="ECO:0000256" key="6">
    <source>
        <dbReference type="SAM" id="Phobius"/>
    </source>
</evidence>
<feature type="transmembrane region" description="Helical" evidence="6">
    <location>
        <begin position="144"/>
        <end position="164"/>
    </location>
</feature>
<evidence type="ECO:0000256" key="4">
    <source>
        <dbReference type="ARBA" id="ARBA00022989"/>
    </source>
</evidence>
<keyword evidence="2" id="KW-0813">Transport</keyword>
<comment type="caution">
    <text evidence="7">The sequence shown here is derived from an EMBL/GenBank/DDBJ whole genome shotgun (WGS) entry which is preliminary data.</text>
</comment>
<dbReference type="InterPro" id="IPR045035">
    <property type="entry name" value="YSL-like"/>
</dbReference>
<feature type="transmembrane region" description="Helical" evidence="6">
    <location>
        <begin position="379"/>
        <end position="398"/>
    </location>
</feature>
<keyword evidence="4 6" id="KW-1133">Transmembrane helix</keyword>
<evidence type="ECO:0000313" key="8">
    <source>
        <dbReference type="Proteomes" id="UP001251857"/>
    </source>
</evidence>
<dbReference type="InterPro" id="IPR004813">
    <property type="entry name" value="OPT"/>
</dbReference>
<feature type="transmembrane region" description="Helical" evidence="6">
    <location>
        <begin position="210"/>
        <end position="229"/>
    </location>
</feature>
<sequence>MSQLTLRAALLGIMLAMILAGANAYLALFAGLTVSASIPAAVVSMAILRALARGSILENNIVQTAASAGESIAAGVIFTLPALVLLGYWDSFPYWWVVFIAGIGGLLGVLITVPLRHALIHGMDLPFPEGRATAEVLRAGHGQAGAGMGMLLIGVVVGGATKLAESGLRLWQATGEVAAQVGQTVFYAGANLSPALLAVGYIVGFNIAVLVFAGGLFAWGVVVPLYALVHGLPPADTPLDAAWSLWSEQIRYMGVGAMLVGGLWALWAMRDSLVAGLQRIGGTSVLGGEGDLPRWLLGGLGLVLIVPMFVFYAGLLDSAVAAVPLTLMMLVAAGLFSAVAAYMAGLVGSSNNPVSGVTIATILITALLLLWLFGDDTLGPVAAILVGAVVCCAAAIGGDNMQDLKAGAILGAAPWQQQLAQMLGVASSVCVLAPVLSLLLNAYGIGVPTEAHPDPLPAPQASLMAAVAGGVFGGDLPWSMVGLGALVAVALIAADEWLRRAGSDFRLPVLAVAVGIYLPLSLSVPIALGGLMALLAGQRPVQGSGLLAAAGLITGEALMGIGLAVPIVVSGDRDVLAVAGVSLGPWPGLVIMLALCAWLARIRPGTSREQG</sequence>
<evidence type="ECO:0000256" key="1">
    <source>
        <dbReference type="ARBA" id="ARBA00004141"/>
    </source>
</evidence>
<dbReference type="RefSeq" id="WP_311653675.1">
    <property type="nucleotide sequence ID" value="NZ_JAVRIB010000013.1"/>
</dbReference>
<feature type="transmembrane region" description="Helical" evidence="6">
    <location>
        <begin position="72"/>
        <end position="89"/>
    </location>
</feature>
<evidence type="ECO:0000256" key="2">
    <source>
        <dbReference type="ARBA" id="ARBA00022448"/>
    </source>
</evidence>
<dbReference type="PANTHER" id="PTHR31645:SF0">
    <property type="entry name" value="OLIGOPEPTIDE TRANSPORTER YGL114W-RELATED"/>
    <property type="match status" value="1"/>
</dbReference>
<evidence type="ECO:0000256" key="3">
    <source>
        <dbReference type="ARBA" id="ARBA00022692"/>
    </source>
</evidence>
<evidence type="ECO:0000256" key="5">
    <source>
        <dbReference type="ARBA" id="ARBA00023136"/>
    </source>
</evidence>
<feature type="transmembrane region" description="Helical" evidence="6">
    <location>
        <begin position="249"/>
        <end position="269"/>
    </location>
</feature>
<feature type="transmembrane region" description="Helical" evidence="6">
    <location>
        <begin position="480"/>
        <end position="498"/>
    </location>
</feature>
<keyword evidence="8" id="KW-1185">Reference proteome</keyword>
<dbReference type="InterPro" id="IPR004814">
    <property type="entry name" value="Oligopep_transpt"/>
</dbReference>
<accession>A0ABU3C2J4</accession>
<evidence type="ECO:0000313" key="7">
    <source>
        <dbReference type="EMBL" id="MDT0635776.1"/>
    </source>
</evidence>
<keyword evidence="3 6" id="KW-0812">Transmembrane</keyword>
<keyword evidence="5 6" id="KW-0472">Membrane</keyword>
<dbReference type="PANTHER" id="PTHR31645">
    <property type="entry name" value="OLIGOPEPTIDE TRANSPORTER YGL114W-RELATED"/>
    <property type="match status" value="1"/>
</dbReference>
<feature type="transmembrane region" description="Helical" evidence="6">
    <location>
        <begin position="295"/>
        <end position="315"/>
    </location>
</feature>
<proteinExistence type="predicted"/>
<feature type="transmembrane region" description="Helical" evidence="6">
    <location>
        <begin position="546"/>
        <end position="569"/>
    </location>
</feature>
<organism evidence="7 8">
    <name type="scientific">Spectribacter hydrogenoxidans</name>
    <dbReference type="NCBI Taxonomy" id="3075608"/>
    <lineage>
        <taxon>Bacteria</taxon>
        <taxon>Pseudomonadati</taxon>
        <taxon>Pseudomonadota</taxon>
        <taxon>Gammaproteobacteria</taxon>
        <taxon>Salinisphaerales</taxon>
        <taxon>Salinisphaeraceae</taxon>
        <taxon>Spectribacter</taxon>
    </lineage>
</organism>
<feature type="transmembrane region" description="Helical" evidence="6">
    <location>
        <begin position="184"/>
        <end position="203"/>
    </location>
</feature>
<feature type="transmembrane region" description="Helical" evidence="6">
    <location>
        <begin position="354"/>
        <end position="373"/>
    </location>
</feature>
<feature type="transmembrane region" description="Helical" evidence="6">
    <location>
        <begin position="95"/>
        <end position="115"/>
    </location>
</feature>
<protein>
    <submittedName>
        <fullName evidence="7">Oligopeptide transporter, OPT family</fullName>
    </submittedName>
</protein>
<feature type="transmembrane region" description="Helical" evidence="6">
    <location>
        <begin position="510"/>
        <end position="534"/>
    </location>
</feature>
<name>A0ABU3C2J4_9GAMM</name>
<dbReference type="EMBL" id="JAVRIB010000013">
    <property type="protein sequence ID" value="MDT0635776.1"/>
    <property type="molecule type" value="Genomic_DNA"/>
</dbReference>